<feature type="transmembrane region" description="Helical" evidence="8">
    <location>
        <begin position="70"/>
        <end position="90"/>
    </location>
</feature>
<dbReference type="RefSeq" id="WP_047558335.1">
    <property type="nucleotide sequence ID" value="NZ_FMAF01000017.1"/>
</dbReference>
<keyword evidence="5 8" id="KW-0812">Transmembrane</keyword>
<dbReference type="Pfam" id="PF00528">
    <property type="entry name" value="BPD_transp_1"/>
    <property type="match status" value="1"/>
</dbReference>
<name>A0A1C3WUH7_9HYPH</name>
<evidence type="ECO:0000259" key="9">
    <source>
        <dbReference type="PROSITE" id="PS50928"/>
    </source>
</evidence>
<dbReference type="GO" id="GO:0005886">
    <property type="term" value="C:plasma membrane"/>
    <property type="evidence" value="ECO:0007669"/>
    <property type="project" value="UniProtKB-SubCell"/>
</dbReference>
<dbReference type="SUPFAM" id="SSF161098">
    <property type="entry name" value="MetI-like"/>
    <property type="match status" value="1"/>
</dbReference>
<feature type="transmembrane region" description="Helical" evidence="8">
    <location>
        <begin position="102"/>
        <end position="128"/>
    </location>
</feature>
<evidence type="ECO:0000256" key="7">
    <source>
        <dbReference type="ARBA" id="ARBA00023136"/>
    </source>
</evidence>
<dbReference type="PANTHER" id="PTHR43848">
    <property type="entry name" value="PUTRESCINE TRANSPORT SYSTEM PERMEASE PROTEIN POTI"/>
    <property type="match status" value="1"/>
</dbReference>
<proteinExistence type="inferred from homology"/>
<sequence>MTLLERITVTLLWIVGGITFAVLYAPAVIVILLSFIGIKDRKLDWSDYSLQWYGKVASNSQLIEALTNSLMVGVCAVVIASAISLGLAYYMKTGARRGQSYVEFVIFLPFVLPAIITGISLLIAFRQIGIDRSLITVTAGHVVLILAVIYRMISIRLDALEDSQIEASRDLGANGWETFVYVVFPQLRSALVTSSLLAFALSFDETLVTFFLVGGETTLPMRLWAMMRTGFTPEINALVSVVLCVTFLFATLGAMSLRKSIERKS</sequence>
<evidence type="ECO:0000256" key="1">
    <source>
        <dbReference type="ARBA" id="ARBA00004651"/>
    </source>
</evidence>
<evidence type="ECO:0000256" key="2">
    <source>
        <dbReference type="ARBA" id="ARBA00007069"/>
    </source>
</evidence>
<dbReference type="OrthoDB" id="9808399at2"/>
<evidence type="ECO:0000256" key="6">
    <source>
        <dbReference type="ARBA" id="ARBA00022989"/>
    </source>
</evidence>
<protein>
    <submittedName>
        <fullName evidence="10">Spermidine/putrescine transport system permease protein</fullName>
    </submittedName>
</protein>
<keyword evidence="3 8" id="KW-0813">Transport</keyword>
<dbReference type="PANTHER" id="PTHR43848:SF2">
    <property type="entry name" value="PUTRESCINE TRANSPORT SYSTEM PERMEASE PROTEIN POTI"/>
    <property type="match status" value="1"/>
</dbReference>
<dbReference type="PROSITE" id="PS50928">
    <property type="entry name" value="ABC_TM1"/>
    <property type="match status" value="1"/>
</dbReference>
<dbReference type="EMBL" id="FMAF01000017">
    <property type="protein sequence ID" value="SCB43639.1"/>
    <property type="molecule type" value="Genomic_DNA"/>
</dbReference>
<dbReference type="Gene3D" id="1.10.3720.10">
    <property type="entry name" value="MetI-like"/>
    <property type="match status" value="1"/>
</dbReference>
<keyword evidence="4" id="KW-1003">Cell membrane</keyword>
<dbReference type="Proteomes" id="UP000199205">
    <property type="component" value="Unassembled WGS sequence"/>
</dbReference>
<evidence type="ECO:0000256" key="4">
    <source>
        <dbReference type="ARBA" id="ARBA00022475"/>
    </source>
</evidence>
<feature type="domain" description="ABC transmembrane type-1" evidence="9">
    <location>
        <begin position="66"/>
        <end position="253"/>
    </location>
</feature>
<accession>A0A1C3WUH7</accession>
<dbReference type="InterPro" id="IPR000515">
    <property type="entry name" value="MetI-like"/>
</dbReference>
<evidence type="ECO:0000256" key="5">
    <source>
        <dbReference type="ARBA" id="ARBA00022692"/>
    </source>
</evidence>
<dbReference type="CDD" id="cd06261">
    <property type="entry name" value="TM_PBP2"/>
    <property type="match status" value="1"/>
</dbReference>
<dbReference type="GO" id="GO:0055085">
    <property type="term" value="P:transmembrane transport"/>
    <property type="evidence" value="ECO:0007669"/>
    <property type="project" value="InterPro"/>
</dbReference>
<evidence type="ECO:0000313" key="11">
    <source>
        <dbReference type="Proteomes" id="UP000199205"/>
    </source>
</evidence>
<dbReference type="AlphaFoldDB" id="A0A1C3WUH7"/>
<feature type="transmembrane region" description="Helical" evidence="8">
    <location>
        <begin position="134"/>
        <end position="153"/>
    </location>
</feature>
<feature type="transmembrane region" description="Helical" evidence="8">
    <location>
        <begin position="196"/>
        <end position="215"/>
    </location>
</feature>
<dbReference type="InterPro" id="IPR051789">
    <property type="entry name" value="Bact_Polyamine_Transport"/>
</dbReference>
<dbReference type="InterPro" id="IPR035906">
    <property type="entry name" value="MetI-like_sf"/>
</dbReference>
<keyword evidence="6 8" id="KW-1133">Transmembrane helix</keyword>
<evidence type="ECO:0000256" key="8">
    <source>
        <dbReference type="RuleBase" id="RU363032"/>
    </source>
</evidence>
<comment type="subcellular location">
    <subcellularLocation>
        <location evidence="1 8">Cell membrane</location>
        <topology evidence="1 8">Multi-pass membrane protein</topology>
    </subcellularLocation>
</comment>
<organism evidence="10 11">
    <name type="scientific">Rhizobium lusitanum</name>
    <dbReference type="NCBI Taxonomy" id="293958"/>
    <lineage>
        <taxon>Bacteria</taxon>
        <taxon>Pseudomonadati</taxon>
        <taxon>Pseudomonadota</taxon>
        <taxon>Alphaproteobacteria</taxon>
        <taxon>Hyphomicrobiales</taxon>
        <taxon>Rhizobiaceae</taxon>
        <taxon>Rhizobium/Agrobacterium group</taxon>
        <taxon>Rhizobium</taxon>
    </lineage>
</organism>
<comment type="similarity">
    <text evidence="2">Belongs to the binding-protein-dependent transport system permease family. CysTW subfamily.</text>
</comment>
<reference evidence="10 11" key="1">
    <citation type="submission" date="2016-08" db="EMBL/GenBank/DDBJ databases">
        <authorList>
            <person name="Seilhamer J.J."/>
        </authorList>
    </citation>
    <scope>NUCLEOTIDE SEQUENCE [LARGE SCALE GENOMIC DNA]</scope>
    <source>
        <strain evidence="10 11">P1-7</strain>
    </source>
</reference>
<gene>
    <name evidence="10" type="ORF">GA0061101_117108</name>
</gene>
<feature type="transmembrane region" description="Helical" evidence="8">
    <location>
        <begin position="12"/>
        <end position="38"/>
    </location>
</feature>
<keyword evidence="7 8" id="KW-0472">Membrane</keyword>
<feature type="transmembrane region" description="Helical" evidence="8">
    <location>
        <begin position="235"/>
        <end position="257"/>
    </location>
</feature>
<evidence type="ECO:0000256" key="3">
    <source>
        <dbReference type="ARBA" id="ARBA00022448"/>
    </source>
</evidence>
<evidence type="ECO:0000313" key="10">
    <source>
        <dbReference type="EMBL" id="SCB43639.1"/>
    </source>
</evidence>